<proteinExistence type="predicted"/>
<dbReference type="EMBL" id="DUZY01000001">
    <property type="protein sequence ID" value="DAD20033.1"/>
    <property type="molecule type" value="Genomic_DNA"/>
</dbReference>
<gene>
    <name evidence="1" type="ORF">HUJ06_021496</name>
</gene>
<reference evidence="1 2" key="1">
    <citation type="journal article" date="2020" name="Mol. Biol. Evol.">
        <title>Distinct Expression and Methylation Patterns for Genes with Different Fates following a Single Whole-Genome Duplication in Flowering Plants.</title>
        <authorList>
            <person name="Shi T."/>
            <person name="Rahmani R.S."/>
            <person name="Gugger P.F."/>
            <person name="Wang M."/>
            <person name="Li H."/>
            <person name="Zhang Y."/>
            <person name="Li Z."/>
            <person name="Wang Q."/>
            <person name="Van de Peer Y."/>
            <person name="Marchal K."/>
            <person name="Chen J."/>
        </authorList>
    </citation>
    <scope>NUCLEOTIDE SEQUENCE [LARGE SCALE GENOMIC DNA]</scope>
    <source>
        <tissue evidence="1">Leaf</tissue>
    </source>
</reference>
<dbReference type="Proteomes" id="UP000607653">
    <property type="component" value="Unassembled WGS sequence"/>
</dbReference>
<dbReference type="PANTHER" id="PTHR34538:SF4">
    <property type="entry name" value="EXPRESSED PROTEIN"/>
    <property type="match status" value="1"/>
</dbReference>
<organism evidence="1 2">
    <name type="scientific">Nelumbo nucifera</name>
    <name type="common">Sacred lotus</name>
    <dbReference type="NCBI Taxonomy" id="4432"/>
    <lineage>
        <taxon>Eukaryota</taxon>
        <taxon>Viridiplantae</taxon>
        <taxon>Streptophyta</taxon>
        <taxon>Embryophyta</taxon>
        <taxon>Tracheophyta</taxon>
        <taxon>Spermatophyta</taxon>
        <taxon>Magnoliopsida</taxon>
        <taxon>Proteales</taxon>
        <taxon>Nelumbonaceae</taxon>
        <taxon>Nelumbo</taxon>
    </lineage>
</organism>
<comment type="caution">
    <text evidence="1">The sequence shown here is derived from an EMBL/GenBank/DDBJ whole genome shotgun (WGS) entry which is preliminary data.</text>
</comment>
<dbReference type="AlphaFoldDB" id="A0A822XK03"/>
<sequence length="97" mass="11345">MTSHWPLSLRSNINNVRGNVTNSAEGGATDKAARRRASLDWWHESDVSRQLVCWFKSQWKQAKRWRREGSRFSYDIHSYSQNFDDGFLDDCHSPCVP</sequence>
<name>A0A822XK03_NELNU</name>
<protein>
    <submittedName>
        <fullName evidence="1">Uncharacterized protein</fullName>
    </submittedName>
</protein>
<accession>A0A822XK03</accession>
<dbReference type="PANTHER" id="PTHR34538">
    <property type="entry name" value="EXPRESSED PROTEIN"/>
    <property type="match status" value="1"/>
</dbReference>
<evidence type="ECO:0000313" key="2">
    <source>
        <dbReference type="Proteomes" id="UP000607653"/>
    </source>
</evidence>
<keyword evidence="2" id="KW-1185">Reference proteome</keyword>
<evidence type="ECO:0000313" key="1">
    <source>
        <dbReference type="EMBL" id="DAD20033.1"/>
    </source>
</evidence>